<dbReference type="GO" id="GO:0005506">
    <property type="term" value="F:iron ion binding"/>
    <property type="evidence" value="ECO:0007669"/>
    <property type="project" value="InterPro"/>
</dbReference>
<feature type="signal peptide" evidence="8">
    <location>
        <begin position="1"/>
        <end position="19"/>
    </location>
</feature>
<dbReference type="InterPro" id="IPR002321">
    <property type="entry name" value="Cyt_c_II"/>
</dbReference>
<organism evidence="9 10">
    <name type="scientific">Pseudoprimorskyibacter insulae</name>
    <dbReference type="NCBI Taxonomy" id="1695997"/>
    <lineage>
        <taxon>Bacteria</taxon>
        <taxon>Pseudomonadati</taxon>
        <taxon>Pseudomonadota</taxon>
        <taxon>Alphaproteobacteria</taxon>
        <taxon>Rhodobacterales</taxon>
        <taxon>Paracoccaceae</taxon>
        <taxon>Pseudoprimorskyibacter</taxon>
    </lineage>
</organism>
<keyword evidence="1" id="KW-0813">Transport</keyword>
<dbReference type="Proteomes" id="UP000244904">
    <property type="component" value="Unassembled WGS sequence"/>
</dbReference>
<protein>
    <submittedName>
        <fullName evidence="9">Cytochrome c-556</fullName>
    </submittedName>
</protein>
<keyword evidence="5 6" id="KW-0408">Iron</keyword>
<dbReference type="InterPro" id="IPR010980">
    <property type="entry name" value="Cyt_c/b562"/>
</dbReference>
<comment type="PTM">
    <text evidence="7">Binds 1 heme group per subunit.</text>
</comment>
<proteinExistence type="predicted"/>
<evidence type="ECO:0000256" key="8">
    <source>
        <dbReference type="SAM" id="SignalP"/>
    </source>
</evidence>
<keyword evidence="3 6" id="KW-0479">Metal-binding</keyword>
<dbReference type="OrthoDB" id="7596534at2"/>
<dbReference type="PROSITE" id="PS51009">
    <property type="entry name" value="CYTCII"/>
    <property type="match status" value="1"/>
</dbReference>
<sequence length="144" mass="15153">MRLITTTLVIAALATTAFAHGGVRNAAVKARMDVMVTIKDATGVLGNMAKGSTPYDAAQAAAAKAALIAAGAQVVPLFEAQEKDPKSEALPVIWKQWDDFAVKSANMVKAAEQIDTASLDGIRGTLGPLAKSCRQCHAKYRIEK</sequence>
<dbReference type="Pfam" id="PF01322">
    <property type="entry name" value="Cytochrom_C_2"/>
    <property type="match status" value="1"/>
</dbReference>
<evidence type="ECO:0000313" key="10">
    <source>
        <dbReference type="Proteomes" id="UP000244904"/>
    </source>
</evidence>
<gene>
    <name evidence="9" type="ORF">PRI8871_01398</name>
</gene>
<evidence type="ECO:0000256" key="6">
    <source>
        <dbReference type="PIRSR" id="PIRSR000027-1"/>
    </source>
</evidence>
<evidence type="ECO:0000313" key="9">
    <source>
        <dbReference type="EMBL" id="SPF79601.1"/>
    </source>
</evidence>
<evidence type="ECO:0000256" key="7">
    <source>
        <dbReference type="PIRSR" id="PIRSR000027-2"/>
    </source>
</evidence>
<dbReference type="GO" id="GO:0042597">
    <property type="term" value="C:periplasmic space"/>
    <property type="evidence" value="ECO:0007669"/>
    <property type="project" value="InterPro"/>
</dbReference>
<dbReference type="RefSeq" id="WP_108885459.1">
    <property type="nucleotide sequence ID" value="NZ_OMOJ01000002.1"/>
</dbReference>
<dbReference type="EMBL" id="OMOJ01000002">
    <property type="protein sequence ID" value="SPF79601.1"/>
    <property type="molecule type" value="Genomic_DNA"/>
</dbReference>
<evidence type="ECO:0000256" key="2">
    <source>
        <dbReference type="ARBA" id="ARBA00022617"/>
    </source>
</evidence>
<feature type="binding site" description="axial binding residue" evidence="6">
    <location>
        <position position="137"/>
    </location>
    <ligand>
        <name>heme c</name>
        <dbReference type="ChEBI" id="CHEBI:61717"/>
    </ligand>
    <ligandPart>
        <name>Fe</name>
        <dbReference type="ChEBI" id="CHEBI:18248"/>
    </ligandPart>
</feature>
<name>A0A2R8AU71_9RHOB</name>
<evidence type="ECO:0000256" key="1">
    <source>
        <dbReference type="ARBA" id="ARBA00022448"/>
    </source>
</evidence>
<evidence type="ECO:0000256" key="4">
    <source>
        <dbReference type="ARBA" id="ARBA00022982"/>
    </source>
</evidence>
<evidence type="ECO:0000256" key="5">
    <source>
        <dbReference type="ARBA" id="ARBA00023004"/>
    </source>
</evidence>
<evidence type="ECO:0000256" key="3">
    <source>
        <dbReference type="ARBA" id="ARBA00022723"/>
    </source>
</evidence>
<dbReference type="Gene3D" id="1.20.120.10">
    <property type="entry name" value="Cytochrome c/b562"/>
    <property type="match status" value="1"/>
</dbReference>
<accession>A0A2R8AU71</accession>
<feature type="binding site" description="covalent" evidence="7">
    <location>
        <position position="136"/>
    </location>
    <ligand>
        <name>heme c</name>
        <dbReference type="ChEBI" id="CHEBI:61717"/>
    </ligand>
</feature>
<dbReference type="InterPro" id="IPR012127">
    <property type="entry name" value="Cyt_c_prime"/>
</dbReference>
<keyword evidence="10" id="KW-1185">Reference proteome</keyword>
<dbReference type="AlphaFoldDB" id="A0A2R8AU71"/>
<dbReference type="SUPFAM" id="SSF47175">
    <property type="entry name" value="Cytochromes"/>
    <property type="match status" value="1"/>
</dbReference>
<dbReference type="PIRSF" id="PIRSF000027">
    <property type="entry name" value="Cytc_c_prime"/>
    <property type="match status" value="1"/>
</dbReference>
<keyword evidence="8" id="KW-0732">Signal</keyword>
<dbReference type="GO" id="GO:0020037">
    <property type="term" value="F:heme binding"/>
    <property type="evidence" value="ECO:0007669"/>
    <property type="project" value="InterPro"/>
</dbReference>
<reference evidence="10" key="1">
    <citation type="submission" date="2018-03" db="EMBL/GenBank/DDBJ databases">
        <authorList>
            <person name="Rodrigo-Torres L."/>
            <person name="Arahal R. D."/>
            <person name="Lucena T."/>
        </authorList>
    </citation>
    <scope>NUCLEOTIDE SEQUENCE [LARGE SCALE GENOMIC DNA]</scope>
    <source>
        <strain evidence="10">CECT 8871</strain>
    </source>
</reference>
<keyword evidence="2 7" id="KW-0349">Heme</keyword>
<dbReference type="GO" id="GO:0022900">
    <property type="term" value="P:electron transport chain"/>
    <property type="evidence" value="ECO:0007669"/>
    <property type="project" value="InterPro"/>
</dbReference>
<feature type="chain" id="PRO_5015317053" evidence="8">
    <location>
        <begin position="20"/>
        <end position="144"/>
    </location>
</feature>
<feature type="binding site" description="covalent" evidence="7">
    <location>
        <position position="133"/>
    </location>
    <ligand>
        <name>heme c</name>
        <dbReference type="ChEBI" id="CHEBI:61717"/>
    </ligand>
</feature>
<dbReference type="GO" id="GO:0009055">
    <property type="term" value="F:electron transfer activity"/>
    <property type="evidence" value="ECO:0007669"/>
    <property type="project" value="InterPro"/>
</dbReference>
<keyword evidence="4" id="KW-0249">Electron transport</keyword>